<proteinExistence type="predicted"/>
<feature type="compositionally biased region" description="Low complexity" evidence="2">
    <location>
        <begin position="7"/>
        <end position="37"/>
    </location>
</feature>
<evidence type="ECO:0000256" key="1">
    <source>
        <dbReference type="PROSITE-ProRule" id="PRU00290"/>
    </source>
</evidence>
<feature type="region of interest" description="Disordered" evidence="2">
    <location>
        <begin position="320"/>
        <end position="416"/>
    </location>
</feature>
<keyword evidence="3" id="KW-1133">Transmembrane helix</keyword>
<gene>
    <name evidence="5" type="ORF">BN1204_063400</name>
</gene>
<feature type="region of interest" description="Disordered" evidence="2">
    <location>
        <begin position="59"/>
        <end position="80"/>
    </location>
</feature>
<feature type="compositionally biased region" description="Polar residues" evidence="2">
    <location>
        <begin position="370"/>
        <end position="385"/>
    </location>
</feature>
<organism evidence="5">
    <name type="scientific">Neospora caninum (strain Liverpool)</name>
    <dbReference type="NCBI Taxonomy" id="572307"/>
    <lineage>
        <taxon>Eukaryota</taxon>
        <taxon>Sar</taxon>
        <taxon>Alveolata</taxon>
        <taxon>Apicomplexa</taxon>
        <taxon>Conoidasida</taxon>
        <taxon>Coccidia</taxon>
        <taxon>Eucoccidiorida</taxon>
        <taxon>Eimeriorina</taxon>
        <taxon>Sarcocystidae</taxon>
        <taxon>Neospora</taxon>
    </lineage>
</organism>
<evidence type="ECO:0000256" key="3">
    <source>
        <dbReference type="SAM" id="Phobius"/>
    </source>
</evidence>
<dbReference type="PANTHER" id="PTHR13491:SF0">
    <property type="entry name" value="ZINC FINGER CCHC DOMAIN-CONTAINING PROTEIN 10"/>
    <property type="match status" value="1"/>
</dbReference>
<name>A0A0F7URC4_NEOCL</name>
<evidence type="ECO:0000313" key="5">
    <source>
        <dbReference type="EMBL" id="CEL70657.1"/>
    </source>
</evidence>
<accession>A0A0F7URC4</accession>
<protein>
    <recommendedName>
        <fullName evidence="4">V-SNARE coiled-coil homology domain-containing protein</fullName>
    </recommendedName>
</protein>
<dbReference type="InterPro" id="IPR039715">
    <property type="entry name" value="ZCCHC10"/>
</dbReference>
<sequence>MHRRPSTPRSRGGPCSRPTGAAFAFSSGSSDRESSSLLSLSSLTPSALFGCTSVARPASPRPFASPSHKSSSPSISSPSPPPLRCFAVFELTATGTEMKAVAWRLSRAQRPPVESVLHRISATYQVRGHPRKRARLSAPRSFEDFEEVRHKLGRQQLRWGTGAVFCVLQEKNQRGESPFLRAGAQASEADPGLLLYLAVSDAMLFPPRVAYELLRLAHEEFESLVEQNGLREKPEEREAEGSSRVFPRASAGAGFGERHAAARRNGERCAEEESGDSEIARSRDSRQRVQRPLENFLHLLLILPEPRLLSNLRRQLSSSSLSSSSLSSLSASSVSVSSPSRRRSPASSQASIEQPTPQVPSYGECADVPGTSSGLPASPIPTNQQDAERQLPSAPSSSPSSSSSSSSSSAASASASSSSSSAASASASSWPLTSPFSSLPFRFLCWTSPAPGEDVFQQAAPETSFSPEIRPARVSLASAPGPRSLPQLANVAARVQSLNVLLEDNLRLLYSSSASLEVLEQKTSSLSGHTRVFAATSRHVRRIMWFKSKTVFCIVVGAVVLAVFVVWVL</sequence>
<dbReference type="SUPFAM" id="SSF58038">
    <property type="entry name" value="SNARE fusion complex"/>
    <property type="match status" value="1"/>
</dbReference>
<dbReference type="Pfam" id="PF00957">
    <property type="entry name" value="Synaptobrevin"/>
    <property type="match status" value="1"/>
</dbReference>
<feature type="compositionally biased region" description="Low complexity" evidence="2">
    <location>
        <begin position="320"/>
        <end position="351"/>
    </location>
</feature>
<keyword evidence="1" id="KW-0175">Coiled coil</keyword>
<feature type="compositionally biased region" description="Basic and acidic residues" evidence="2">
    <location>
        <begin position="229"/>
        <end position="241"/>
    </location>
</feature>
<dbReference type="InterPro" id="IPR042855">
    <property type="entry name" value="V_SNARE_CC"/>
</dbReference>
<evidence type="ECO:0000259" key="4">
    <source>
        <dbReference type="PROSITE" id="PS50892"/>
    </source>
</evidence>
<reference evidence="5" key="1">
    <citation type="journal article" date="2015" name="PLoS ONE">
        <title>Comprehensive Evaluation of Toxoplasma gondii VEG and Neospora caninum LIV Genomes with Tachyzoite Stage Transcriptome and Proteome Defines Novel Transcript Features.</title>
        <authorList>
            <person name="Ramaprasad A."/>
            <person name="Mourier T."/>
            <person name="Naeem R."/>
            <person name="Malas T.B."/>
            <person name="Moussa E."/>
            <person name="Panigrahi A."/>
            <person name="Vermont S.J."/>
            <person name="Otto T.D."/>
            <person name="Wastling J."/>
            <person name="Pain A."/>
        </authorList>
    </citation>
    <scope>NUCLEOTIDE SEQUENCE</scope>
    <source>
        <strain evidence="5">Liverpool</strain>
    </source>
</reference>
<feature type="region of interest" description="Disordered" evidence="2">
    <location>
        <begin position="1"/>
        <end position="37"/>
    </location>
</feature>
<keyword evidence="3" id="KW-0472">Membrane</keyword>
<evidence type="ECO:0000256" key="2">
    <source>
        <dbReference type="SAM" id="MobiDB-lite"/>
    </source>
</evidence>
<feature type="transmembrane region" description="Helical" evidence="3">
    <location>
        <begin position="551"/>
        <end position="568"/>
    </location>
</feature>
<dbReference type="AlphaFoldDB" id="A0A0F7URC4"/>
<feature type="region of interest" description="Disordered" evidence="2">
    <location>
        <begin position="226"/>
        <end position="287"/>
    </location>
</feature>
<dbReference type="Gene3D" id="1.20.5.110">
    <property type="match status" value="1"/>
</dbReference>
<feature type="compositionally biased region" description="Low complexity" evidence="2">
    <location>
        <begin position="392"/>
        <end position="416"/>
    </location>
</feature>
<dbReference type="PROSITE" id="PS50892">
    <property type="entry name" value="V_SNARE"/>
    <property type="match status" value="1"/>
</dbReference>
<dbReference type="PANTHER" id="PTHR13491">
    <property type="entry name" value="ZCCHC10 PROTEIN"/>
    <property type="match status" value="1"/>
</dbReference>
<dbReference type="EMBL" id="LN714487">
    <property type="protein sequence ID" value="CEL70657.1"/>
    <property type="molecule type" value="Genomic_DNA"/>
</dbReference>
<feature type="compositionally biased region" description="Low complexity" evidence="2">
    <location>
        <begin position="59"/>
        <end position="77"/>
    </location>
</feature>
<feature type="domain" description="V-SNARE coiled-coil homology" evidence="4">
    <location>
        <begin position="487"/>
        <end position="547"/>
    </location>
</feature>
<feature type="compositionally biased region" description="Basic and acidic residues" evidence="2">
    <location>
        <begin position="278"/>
        <end position="287"/>
    </location>
</feature>
<keyword evidence="3" id="KW-0812">Transmembrane</keyword>
<feature type="compositionally biased region" description="Basic and acidic residues" evidence="2">
    <location>
        <begin position="256"/>
        <end position="271"/>
    </location>
</feature>